<dbReference type="EMBL" id="GEDG01029995">
    <property type="protein sequence ID" value="JAP12188.1"/>
    <property type="molecule type" value="Transcribed_RNA"/>
</dbReference>
<organism evidence="2">
    <name type="scientific">Solanum chacoense</name>
    <name type="common">Chaco potato</name>
    <dbReference type="NCBI Taxonomy" id="4108"/>
    <lineage>
        <taxon>Eukaryota</taxon>
        <taxon>Viridiplantae</taxon>
        <taxon>Streptophyta</taxon>
        <taxon>Embryophyta</taxon>
        <taxon>Tracheophyta</taxon>
        <taxon>Spermatophyta</taxon>
        <taxon>Magnoliopsida</taxon>
        <taxon>eudicotyledons</taxon>
        <taxon>Gunneridae</taxon>
        <taxon>Pentapetalae</taxon>
        <taxon>asterids</taxon>
        <taxon>lamiids</taxon>
        <taxon>Solanales</taxon>
        <taxon>Solanaceae</taxon>
        <taxon>Solanoideae</taxon>
        <taxon>Solaneae</taxon>
        <taxon>Solanum</taxon>
    </lineage>
</organism>
<accession>A0A0V0GVP7</accession>
<feature type="compositionally biased region" description="Basic and acidic residues" evidence="1">
    <location>
        <begin position="1"/>
        <end position="23"/>
    </location>
</feature>
<reference evidence="2" key="1">
    <citation type="submission" date="2015-12" db="EMBL/GenBank/DDBJ databases">
        <title>Gene expression during late stages of embryo sac development: a critical building block for successful pollen-pistil interactions.</title>
        <authorList>
            <person name="Liu Y."/>
            <person name="Joly V."/>
            <person name="Sabar M."/>
            <person name="Matton D.P."/>
        </authorList>
    </citation>
    <scope>NUCLEOTIDE SEQUENCE</scope>
</reference>
<sequence length="63" mass="7423">FSLRVKTEDNKKFNTEPTRDCVPQRKRGDKTKQFSRTSMLGGKIELQSRSFFTIQLGENKWNN</sequence>
<evidence type="ECO:0000313" key="2">
    <source>
        <dbReference type="EMBL" id="JAP12188.1"/>
    </source>
</evidence>
<feature type="non-terminal residue" evidence="2">
    <location>
        <position position="1"/>
    </location>
</feature>
<evidence type="ECO:0000256" key="1">
    <source>
        <dbReference type="SAM" id="MobiDB-lite"/>
    </source>
</evidence>
<name>A0A0V0GVP7_SOLCH</name>
<proteinExistence type="predicted"/>
<dbReference type="AlphaFoldDB" id="A0A0V0GVP7"/>
<feature type="region of interest" description="Disordered" evidence="1">
    <location>
        <begin position="1"/>
        <end position="34"/>
    </location>
</feature>
<protein>
    <submittedName>
        <fullName evidence="2">Putative ovule protein</fullName>
    </submittedName>
</protein>